<dbReference type="Gene3D" id="2.30.40.10">
    <property type="entry name" value="Urease, subunit C, domain 1"/>
    <property type="match status" value="1"/>
</dbReference>
<evidence type="ECO:0000313" key="2">
    <source>
        <dbReference type="EMBL" id="GAA5094026.1"/>
    </source>
</evidence>
<dbReference type="InterPro" id="IPR011059">
    <property type="entry name" value="Metal-dep_hydrolase_composite"/>
</dbReference>
<keyword evidence="3" id="KW-1185">Reference proteome</keyword>
<reference evidence="3" key="1">
    <citation type="journal article" date="2019" name="Int. J. Syst. Evol. Microbiol.">
        <title>The Global Catalogue of Microorganisms (GCM) 10K type strain sequencing project: providing services to taxonomists for standard genome sequencing and annotation.</title>
        <authorList>
            <consortium name="The Broad Institute Genomics Platform"/>
            <consortium name="The Broad Institute Genome Sequencing Center for Infectious Disease"/>
            <person name="Wu L."/>
            <person name="Ma J."/>
        </authorList>
    </citation>
    <scope>NUCLEOTIDE SEQUENCE [LARGE SCALE GENOMIC DNA]</scope>
    <source>
        <strain evidence="3">JCM 18424</strain>
    </source>
</reference>
<protein>
    <submittedName>
        <fullName evidence="2">Amidohydrolase family protein</fullName>
    </submittedName>
</protein>
<feature type="domain" description="Amidohydrolase 3" evidence="1">
    <location>
        <begin position="85"/>
        <end position="401"/>
    </location>
</feature>
<dbReference type="CDD" id="cd01293">
    <property type="entry name" value="Bact_CD"/>
    <property type="match status" value="1"/>
</dbReference>
<dbReference type="RefSeq" id="WP_077925934.1">
    <property type="nucleotide sequence ID" value="NZ_BAABKE010000001.1"/>
</dbReference>
<dbReference type="Pfam" id="PF07969">
    <property type="entry name" value="Amidohydro_3"/>
    <property type="match status" value="1"/>
</dbReference>
<evidence type="ECO:0000313" key="3">
    <source>
        <dbReference type="Proteomes" id="UP001500631"/>
    </source>
</evidence>
<gene>
    <name evidence="2" type="ORF">GCM10023338_01720</name>
</gene>
<dbReference type="EMBL" id="BAABKE010000001">
    <property type="protein sequence ID" value="GAA5094026.1"/>
    <property type="molecule type" value="Genomic_DNA"/>
</dbReference>
<dbReference type="PANTHER" id="PTHR32027:SF0">
    <property type="entry name" value="CYTOSINE DEAMINASE"/>
    <property type="match status" value="1"/>
</dbReference>
<comment type="caution">
    <text evidence="2">The sequence shown here is derived from an EMBL/GenBank/DDBJ whole genome shotgun (WGS) entry which is preliminary data.</text>
</comment>
<dbReference type="Proteomes" id="UP001500631">
    <property type="component" value="Unassembled WGS sequence"/>
</dbReference>
<dbReference type="PANTHER" id="PTHR32027">
    <property type="entry name" value="CYTOSINE DEAMINASE"/>
    <property type="match status" value="1"/>
</dbReference>
<dbReference type="InterPro" id="IPR013108">
    <property type="entry name" value="Amidohydro_3"/>
</dbReference>
<sequence length="411" mass="44859">MSNLVDMIIRNVKIDDAKPVVDIAIKDGKITAIESNLALTATNEIQGNGHVLIPSFVESHLHLEKAFVMDRKANRSGTLQEAIAVTAELKPTFTHDDIMARSRQVIRSLVQNGTTHVRAHAEFDPGQGFTGFDAVMQLRDEFKGIIDIQVVAFPQEGIFKYPGTEAMMVEAMEKGADVVGGIPYNDRDAKEHVDFVFDLAKKYNKDIDLHQDFSDNATNISIDYVAQKTIEMGWQGRVSVGHLTSLGALEPARRDEIIALIKKADISVMCLPATDLHLGARKDEYNVRRTLTPVRALRDAGVNVCLATNNIRNAFTPYGTGNLLHISMLAVPTAHLGGADDQITVLPMLTTNPAKALGLKDYGLEVGKNADLVLLNTDKISSVILDMPAPLKVIKGGKVVAETEVTQKLAF</sequence>
<evidence type="ECO:0000259" key="1">
    <source>
        <dbReference type="Pfam" id="PF07969"/>
    </source>
</evidence>
<dbReference type="SUPFAM" id="SSF51556">
    <property type="entry name" value="Metallo-dependent hydrolases"/>
    <property type="match status" value="1"/>
</dbReference>
<organism evidence="2 3">
    <name type="scientific">Wohlfahrtiimonas larvae</name>
    <dbReference type="NCBI Taxonomy" id="1157986"/>
    <lineage>
        <taxon>Bacteria</taxon>
        <taxon>Pseudomonadati</taxon>
        <taxon>Pseudomonadota</taxon>
        <taxon>Gammaproteobacteria</taxon>
        <taxon>Cardiobacteriales</taxon>
        <taxon>Ignatzschineriaceae</taxon>
        <taxon>Wohlfahrtiimonas</taxon>
    </lineage>
</organism>
<dbReference type="SUPFAM" id="SSF51338">
    <property type="entry name" value="Composite domain of metallo-dependent hydrolases"/>
    <property type="match status" value="1"/>
</dbReference>
<dbReference type="InterPro" id="IPR032466">
    <property type="entry name" value="Metal_Hydrolase"/>
</dbReference>
<dbReference type="InterPro" id="IPR052349">
    <property type="entry name" value="Metallo-hydrolase_Enzymes"/>
</dbReference>
<proteinExistence type="predicted"/>
<name>A0ABP9MEY3_9GAMM</name>
<dbReference type="Gene3D" id="3.20.20.140">
    <property type="entry name" value="Metal-dependent hydrolases"/>
    <property type="match status" value="1"/>
</dbReference>
<accession>A0ABP9MEY3</accession>